<evidence type="ECO:0000313" key="2">
    <source>
        <dbReference type="EMBL" id="KAJ8347682.1"/>
    </source>
</evidence>
<organism evidence="2 3">
    <name type="scientific">Synaphobranchus kaupii</name>
    <name type="common">Kaup's arrowtooth eel</name>
    <dbReference type="NCBI Taxonomy" id="118154"/>
    <lineage>
        <taxon>Eukaryota</taxon>
        <taxon>Metazoa</taxon>
        <taxon>Chordata</taxon>
        <taxon>Craniata</taxon>
        <taxon>Vertebrata</taxon>
        <taxon>Euteleostomi</taxon>
        <taxon>Actinopterygii</taxon>
        <taxon>Neopterygii</taxon>
        <taxon>Teleostei</taxon>
        <taxon>Anguilliformes</taxon>
        <taxon>Synaphobranchidae</taxon>
        <taxon>Synaphobranchus</taxon>
    </lineage>
</organism>
<keyword evidence="3" id="KW-1185">Reference proteome</keyword>
<dbReference type="SUPFAM" id="SSF53335">
    <property type="entry name" value="S-adenosyl-L-methionine-dependent methyltransferases"/>
    <property type="match status" value="1"/>
</dbReference>
<protein>
    <recommendedName>
        <fullName evidence="1">Methyltransferase type 11 domain-containing protein</fullName>
    </recommendedName>
</protein>
<dbReference type="PANTHER" id="PTHR43591">
    <property type="entry name" value="METHYLTRANSFERASE"/>
    <property type="match status" value="1"/>
</dbReference>
<dbReference type="PANTHER" id="PTHR43591:SF101">
    <property type="entry name" value="METHYLTRANSFERASE-LIKE PROTEIN 27"/>
    <property type="match status" value="1"/>
</dbReference>
<dbReference type="InterPro" id="IPR029063">
    <property type="entry name" value="SAM-dependent_MTases_sf"/>
</dbReference>
<evidence type="ECO:0000313" key="3">
    <source>
        <dbReference type="Proteomes" id="UP001152622"/>
    </source>
</evidence>
<feature type="domain" description="Methyltransferase type 11" evidence="1">
    <location>
        <begin position="104"/>
        <end position="197"/>
    </location>
</feature>
<evidence type="ECO:0000259" key="1">
    <source>
        <dbReference type="Pfam" id="PF08241"/>
    </source>
</evidence>
<name>A0A9Q1EYQ3_SYNKA</name>
<dbReference type="CDD" id="cd02440">
    <property type="entry name" value="AdoMet_MTases"/>
    <property type="match status" value="1"/>
</dbReference>
<dbReference type="AlphaFoldDB" id="A0A9Q1EYQ3"/>
<reference evidence="2" key="1">
    <citation type="journal article" date="2023" name="Science">
        <title>Genome structures resolve the early diversification of teleost fishes.</title>
        <authorList>
            <person name="Parey E."/>
            <person name="Louis A."/>
            <person name="Montfort J."/>
            <person name="Bouchez O."/>
            <person name="Roques C."/>
            <person name="Iampietro C."/>
            <person name="Lluch J."/>
            <person name="Castinel A."/>
            <person name="Donnadieu C."/>
            <person name="Desvignes T."/>
            <person name="Floi Bucao C."/>
            <person name="Jouanno E."/>
            <person name="Wen M."/>
            <person name="Mejri S."/>
            <person name="Dirks R."/>
            <person name="Jansen H."/>
            <person name="Henkel C."/>
            <person name="Chen W.J."/>
            <person name="Zahm M."/>
            <person name="Cabau C."/>
            <person name="Klopp C."/>
            <person name="Thompson A.W."/>
            <person name="Robinson-Rechavi M."/>
            <person name="Braasch I."/>
            <person name="Lecointre G."/>
            <person name="Bobe J."/>
            <person name="Postlethwait J.H."/>
            <person name="Berthelot C."/>
            <person name="Roest Crollius H."/>
            <person name="Guiguen Y."/>
        </authorList>
    </citation>
    <scope>NUCLEOTIDE SEQUENCE</scope>
    <source>
        <strain evidence="2">WJC10195</strain>
    </source>
</reference>
<dbReference type="EMBL" id="JAINUF010000010">
    <property type="protein sequence ID" value="KAJ8347682.1"/>
    <property type="molecule type" value="Genomic_DNA"/>
</dbReference>
<dbReference type="Gene3D" id="3.40.50.150">
    <property type="entry name" value="Vaccinia Virus protein VP39"/>
    <property type="match status" value="1"/>
</dbReference>
<gene>
    <name evidence="2" type="ORF">SKAU_G00262710</name>
</gene>
<accession>A0A9Q1EYQ3</accession>
<dbReference type="Proteomes" id="UP001152622">
    <property type="component" value="Chromosome 10"/>
</dbReference>
<comment type="caution">
    <text evidence="2">The sequence shown here is derived from an EMBL/GenBank/DDBJ whole genome shotgun (WGS) entry which is preliminary data.</text>
</comment>
<dbReference type="Pfam" id="PF08241">
    <property type="entry name" value="Methyltransf_11"/>
    <property type="match status" value="1"/>
</dbReference>
<dbReference type="GO" id="GO:0008757">
    <property type="term" value="F:S-adenosylmethionine-dependent methyltransferase activity"/>
    <property type="evidence" value="ECO:0007669"/>
    <property type="project" value="InterPro"/>
</dbReference>
<proteinExistence type="predicted"/>
<dbReference type="OrthoDB" id="3647at2759"/>
<dbReference type="InterPro" id="IPR013216">
    <property type="entry name" value="Methyltransf_11"/>
</dbReference>
<sequence length="261" mass="29117">MIGTMPDTETGEENCMLGVSVSSVTSLVEGQTRMANPSRTFSDVRSIVLSCHNTKAVEEKINFYNNWAVNYEQDLATMDYRAPRLAAECLSSSFEGDRDKAVVLDVACGTGLVCTWLQKKGFQHFVGLDGSNEMLEVAKSKGLYQELKQCILGTTALPIQAETYDVVLIVGALSVSHLPVTTIRELWQFAKPGGYVCATTRGNADNKEYKNDLERILSEMEKEGLWHRVSVMEVEDWEKSVSEQELGYIPGTVYLYRKSEK</sequence>